<evidence type="ECO:0000256" key="1">
    <source>
        <dbReference type="SAM" id="Phobius"/>
    </source>
</evidence>
<reference evidence="2 3" key="1">
    <citation type="submission" date="2013-08" db="EMBL/GenBank/DDBJ databases">
        <authorList>
            <person name="Huang J."/>
            <person name="Wang G."/>
        </authorList>
    </citation>
    <scope>NUCLEOTIDE SEQUENCE [LARGE SCALE GENOMIC DNA]</scope>
    <source>
        <strain evidence="2 3">JSM 076056</strain>
    </source>
</reference>
<feature type="transmembrane region" description="Helical" evidence="1">
    <location>
        <begin position="71"/>
        <end position="90"/>
    </location>
</feature>
<evidence type="ECO:0008006" key="4">
    <source>
        <dbReference type="Google" id="ProtNLM"/>
    </source>
</evidence>
<gene>
    <name evidence="2" type="ORF">N781_04025</name>
</gene>
<dbReference type="Proteomes" id="UP000030528">
    <property type="component" value="Unassembled WGS sequence"/>
</dbReference>
<keyword evidence="3" id="KW-1185">Reference proteome</keyword>
<evidence type="ECO:0000313" key="2">
    <source>
        <dbReference type="EMBL" id="KGX91647.1"/>
    </source>
</evidence>
<accession>A0A0A5I735</accession>
<protein>
    <recommendedName>
        <fullName evidence="4">DUF3784 domain-containing protein</fullName>
    </recommendedName>
</protein>
<evidence type="ECO:0000313" key="3">
    <source>
        <dbReference type="Proteomes" id="UP000030528"/>
    </source>
</evidence>
<dbReference type="AlphaFoldDB" id="A0A0A5I735"/>
<keyword evidence="1" id="KW-1133">Transmembrane helix</keyword>
<keyword evidence="1" id="KW-0472">Membrane</keyword>
<comment type="caution">
    <text evidence="2">The sequence shown here is derived from an EMBL/GenBank/DDBJ whole genome shotgun (WGS) entry which is preliminary data.</text>
</comment>
<sequence>MMIPILLGFFLLITGYLLGGLKKLSIIPGYKEEYFHADKEMFGVLSGAALFFVALLTFTLPYAYQTFGMSAYVLYGVIVVLCIGGIIGYVRTIQKMNM</sequence>
<feature type="transmembrane region" description="Helical" evidence="1">
    <location>
        <begin position="43"/>
        <end position="64"/>
    </location>
</feature>
<name>A0A0A5I735_9BACI</name>
<keyword evidence="1" id="KW-0812">Transmembrane</keyword>
<dbReference type="EMBL" id="AVPE01000009">
    <property type="protein sequence ID" value="KGX91647.1"/>
    <property type="molecule type" value="Genomic_DNA"/>
</dbReference>
<proteinExistence type="predicted"/>
<organism evidence="2 3">
    <name type="scientific">Pontibacillus halophilus JSM 076056 = DSM 19796</name>
    <dbReference type="NCBI Taxonomy" id="1385510"/>
    <lineage>
        <taxon>Bacteria</taxon>
        <taxon>Bacillati</taxon>
        <taxon>Bacillota</taxon>
        <taxon>Bacilli</taxon>
        <taxon>Bacillales</taxon>
        <taxon>Bacillaceae</taxon>
        <taxon>Pontibacillus</taxon>
    </lineage>
</organism>